<accession>A0A1L7CRX8</accession>
<protein>
    <submittedName>
        <fullName evidence="2">Uncharacterized protein</fullName>
    </submittedName>
</protein>
<dbReference type="EMBL" id="CP009247">
    <property type="protein sequence ID" value="APT88561.1"/>
    <property type="molecule type" value="Genomic_DNA"/>
</dbReference>
<dbReference type="Proteomes" id="UP000185434">
    <property type="component" value="Chromosome"/>
</dbReference>
<dbReference type="KEGG" id="cfk:CFRA_03890"/>
<organism evidence="2 3">
    <name type="scientific">Corynebacterium frankenforstense DSM 45800</name>
    <dbReference type="NCBI Taxonomy" id="1437875"/>
    <lineage>
        <taxon>Bacteria</taxon>
        <taxon>Bacillati</taxon>
        <taxon>Actinomycetota</taxon>
        <taxon>Actinomycetes</taxon>
        <taxon>Mycobacteriales</taxon>
        <taxon>Corynebacteriaceae</taxon>
        <taxon>Corynebacterium</taxon>
    </lineage>
</organism>
<proteinExistence type="predicted"/>
<dbReference type="AlphaFoldDB" id="A0A1L7CRX8"/>
<keyword evidence="1" id="KW-0812">Transmembrane</keyword>
<evidence type="ECO:0000313" key="2">
    <source>
        <dbReference type="EMBL" id="APT88561.1"/>
    </source>
</evidence>
<keyword evidence="3" id="KW-1185">Reference proteome</keyword>
<evidence type="ECO:0000256" key="1">
    <source>
        <dbReference type="SAM" id="Phobius"/>
    </source>
</evidence>
<gene>
    <name evidence="2" type="ORF">CFRA_03890</name>
</gene>
<keyword evidence="1" id="KW-0472">Membrane</keyword>
<name>A0A1L7CRX8_9CORY</name>
<evidence type="ECO:0000313" key="3">
    <source>
        <dbReference type="Proteomes" id="UP000185434"/>
    </source>
</evidence>
<reference evidence="2 3" key="1">
    <citation type="submission" date="2014-08" db="EMBL/GenBank/DDBJ databases">
        <title>Complete genome sequence of Corynebacterium frankenforstense ST18(T) (=DSM 45800(T)), isolated from raw cow milk.</title>
        <authorList>
            <person name="Ruckert C."/>
            <person name="Albersmeier A."/>
            <person name="Winkler A."/>
            <person name="Lipski A."/>
            <person name="Kalinowski J."/>
        </authorList>
    </citation>
    <scope>NUCLEOTIDE SEQUENCE [LARGE SCALE GENOMIC DNA]</scope>
    <source>
        <strain evidence="2 3">ST18</strain>
    </source>
</reference>
<sequence length="62" mass="6583">MLLMAGGCRFAEVATGVLVVGGLLLMLAAYVGLRVLGTRRVLRRRRERRGRPAGSAGSDAVE</sequence>
<keyword evidence="1" id="KW-1133">Transmembrane helix</keyword>
<feature type="transmembrane region" description="Helical" evidence="1">
    <location>
        <begin position="13"/>
        <end position="36"/>
    </location>
</feature>